<gene>
    <name evidence="2" type="ORF">GIS00_24695</name>
</gene>
<protein>
    <recommendedName>
        <fullName evidence="1">Helicase-associated domain-containing protein</fullName>
    </recommendedName>
</protein>
<keyword evidence="3" id="KW-1185">Reference proteome</keyword>
<feature type="domain" description="Helicase-associated" evidence="1">
    <location>
        <begin position="9"/>
        <end position="69"/>
    </location>
</feature>
<dbReference type="Gene3D" id="6.10.140.530">
    <property type="match status" value="1"/>
</dbReference>
<dbReference type="RefSeq" id="WP_154771144.1">
    <property type="nucleotide sequence ID" value="NZ_WLYK01000014.1"/>
</dbReference>
<dbReference type="Pfam" id="PF03457">
    <property type="entry name" value="HA"/>
    <property type="match status" value="1"/>
</dbReference>
<evidence type="ECO:0000313" key="2">
    <source>
        <dbReference type="EMBL" id="MTD17138.1"/>
    </source>
</evidence>
<name>A0A7K1FSP3_9ACTN</name>
<comment type="caution">
    <text evidence="2">The sequence shown here is derived from an EMBL/GenBank/DDBJ whole genome shotgun (WGS) entry which is preliminary data.</text>
</comment>
<dbReference type="EMBL" id="WLYK01000014">
    <property type="protein sequence ID" value="MTD17138.1"/>
    <property type="molecule type" value="Genomic_DNA"/>
</dbReference>
<dbReference type="InterPro" id="IPR005114">
    <property type="entry name" value="Helicase_assoc"/>
</dbReference>
<organism evidence="2 3">
    <name type="scientific">Nakamurella alba</name>
    <dbReference type="NCBI Taxonomy" id="2665158"/>
    <lineage>
        <taxon>Bacteria</taxon>
        <taxon>Bacillati</taxon>
        <taxon>Actinomycetota</taxon>
        <taxon>Actinomycetes</taxon>
        <taxon>Nakamurellales</taxon>
        <taxon>Nakamurellaceae</taxon>
        <taxon>Nakamurella</taxon>
    </lineage>
</organism>
<accession>A0A7K1FSP3</accession>
<reference evidence="2 3" key="1">
    <citation type="submission" date="2019-11" db="EMBL/GenBank/DDBJ databases">
        <authorList>
            <person name="Jiang L.-Q."/>
        </authorList>
    </citation>
    <scope>NUCLEOTIDE SEQUENCE [LARGE SCALE GENOMIC DNA]</scope>
    <source>
        <strain evidence="2 3">YIM 132087</strain>
    </source>
</reference>
<dbReference type="Proteomes" id="UP000460221">
    <property type="component" value="Unassembled WGS sequence"/>
</dbReference>
<evidence type="ECO:0000313" key="3">
    <source>
        <dbReference type="Proteomes" id="UP000460221"/>
    </source>
</evidence>
<proteinExistence type="predicted"/>
<evidence type="ECO:0000259" key="1">
    <source>
        <dbReference type="Pfam" id="PF03457"/>
    </source>
</evidence>
<sequence length="82" mass="9744">MEHGFRPDDQRWTSQLERLVQHVKVHGLPPSTSVGTSADERRLGYWLSTQRREERLGTLADDRRARLDEAVPTWRRHRPIWS</sequence>
<dbReference type="AlphaFoldDB" id="A0A7K1FSP3"/>